<dbReference type="Proteomes" id="UP000249757">
    <property type="component" value="Unassembled WGS sequence"/>
</dbReference>
<dbReference type="EMBL" id="NRDI02000012">
    <property type="protein sequence ID" value="KAI1512147.1"/>
    <property type="molecule type" value="Genomic_DNA"/>
</dbReference>
<comment type="caution">
    <text evidence="1">The sequence shown here is derived from an EMBL/GenBank/DDBJ whole genome shotgun (WGS) entry which is preliminary data.</text>
</comment>
<dbReference type="AlphaFoldDB" id="A0A922N9J6"/>
<name>A0A922N9J6_9PLEO</name>
<dbReference type="OrthoDB" id="10597043at2759"/>
<accession>A0A922N9J6</accession>
<gene>
    <name evidence="1" type="ORF">Ptr86124_008987</name>
</gene>
<organism evidence="1 2">
    <name type="scientific">Pyrenophora tritici-repentis</name>
    <dbReference type="NCBI Taxonomy" id="45151"/>
    <lineage>
        <taxon>Eukaryota</taxon>
        <taxon>Fungi</taxon>
        <taxon>Dikarya</taxon>
        <taxon>Ascomycota</taxon>
        <taxon>Pezizomycotina</taxon>
        <taxon>Dothideomycetes</taxon>
        <taxon>Pleosporomycetidae</taxon>
        <taxon>Pleosporales</taxon>
        <taxon>Pleosporineae</taxon>
        <taxon>Pleosporaceae</taxon>
        <taxon>Pyrenophora</taxon>
    </lineage>
</organism>
<protein>
    <submittedName>
        <fullName evidence="1">Uncharacterized protein</fullName>
    </submittedName>
</protein>
<evidence type="ECO:0000313" key="1">
    <source>
        <dbReference type="EMBL" id="KAI1512147.1"/>
    </source>
</evidence>
<evidence type="ECO:0000313" key="2">
    <source>
        <dbReference type="Proteomes" id="UP000249757"/>
    </source>
</evidence>
<keyword evidence="2" id="KW-1185">Reference proteome</keyword>
<sequence>MSDTETLVGESVSPINICISDELLEELDITVEFTADGRVMHITRLQRHIPDYGSDLHSMDYYTSPKITSTVPPLLDGW</sequence>
<reference evidence="2" key="1">
    <citation type="journal article" date="2022" name="Microb. Genom.">
        <title>A global pangenome for the wheat fungal pathogen Pyrenophora tritici-repentis and prediction of effector protein structural homology.</title>
        <authorList>
            <person name="Moolhuijzen P.M."/>
            <person name="See P.T."/>
            <person name="Shi G."/>
            <person name="Powell H.R."/>
            <person name="Cockram J."/>
            <person name="Jorgensen L.N."/>
            <person name="Benslimane H."/>
            <person name="Strelkov S.E."/>
            <person name="Turner J."/>
            <person name="Liu Z."/>
            <person name="Moffat C.S."/>
        </authorList>
    </citation>
    <scope>NUCLEOTIDE SEQUENCE [LARGE SCALE GENOMIC DNA]</scope>
</reference>
<proteinExistence type="predicted"/>